<proteinExistence type="predicted"/>
<organism evidence="1 2">
    <name type="scientific">Bradyrhizobium erythrophlei</name>
    <dbReference type="NCBI Taxonomy" id="1437360"/>
    <lineage>
        <taxon>Bacteria</taxon>
        <taxon>Pseudomonadati</taxon>
        <taxon>Pseudomonadota</taxon>
        <taxon>Alphaproteobacteria</taxon>
        <taxon>Hyphomicrobiales</taxon>
        <taxon>Nitrobacteraceae</taxon>
        <taxon>Bradyrhizobium</taxon>
    </lineage>
</organism>
<evidence type="ECO:0000313" key="2">
    <source>
        <dbReference type="Proteomes" id="UP000184096"/>
    </source>
</evidence>
<name>A0A1M7T719_9BRAD</name>
<protein>
    <submittedName>
        <fullName evidence="1">Uncharacterized protein</fullName>
    </submittedName>
</protein>
<dbReference type="RefSeq" id="WP_072816928.1">
    <property type="nucleotide sequence ID" value="NZ_LT670849.1"/>
</dbReference>
<dbReference type="AlphaFoldDB" id="A0A1M7T719"/>
<keyword evidence="2" id="KW-1185">Reference proteome</keyword>
<evidence type="ECO:0000313" key="1">
    <source>
        <dbReference type="EMBL" id="SHN66528.1"/>
    </source>
</evidence>
<dbReference type="OrthoDB" id="8255879at2"/>
<dbReference type="EMBL" id="LT670849">
    <property type="protein sequence ID" value="SHN66528.1"/>
    <property type="molecule type" value="Genomic_DNA"/>
</dbReference>
<sequence>MQDMQAQLAKLREQAAEFDRIASRATDADKHELFARLAAHFLVLASELEKAIAKIASKE</sequence>
<reference evidence="2" key="1">
    <citation type="submission" date="2016-11" db="EMBL/GenBank/DDBJ databases">
        <authorList>
            <person name="Varghese N."/>
            <person name="Submissions S."/>
        </authorList>
    </citation>
    <scope>NUCLEOTIDE SEQUENCE [LARGE SCALE GENOMIC DNA]</scope>
    <source>
        <strain evidence="2">GAS401</strain>
    </source>
</reference>
<gene>
    <name evidence="1" type="ORF">SAMN05444170_0974</name>
</gene>
<dbReference type="Proteomes" id="UP000184096">
    <property type="component" value="Chromosome I"/>
</dbReference>
<accession>A0A1M7T719</accession>